<accession>A0A481ZC50</accession>
<reference evidence="5" key="1">
    <citation type="journal article" date="2019" name="MBio">
        <title>Virus Genomes from Deep Sea Sediments Expand the Ocean Megavirome and Support Independent Origins of Viral Gigantism.</title>
        <authorList>
            <person name="Backstrom D."/>
            <person name="Yutin N."/>
            <person name="Jorgensen S.L."/>
            <person name="Dharamshi J."/>
            <person name="Homa F."/>
            <person name="Zaremba-Niedwiedzka K."/>
            <person name="Spang A."/>
            <person name="Wolf Y.I."/>
            <person name="Koonin E.V."/>
            <person name="Ettema T.J."/>
        </authorList>
    </citation>
    <scope>NUCLEOTIDE SEQUENCE</scope>
</reference>
<dbReference type="SUPFAM" id="SSF144232">
    <property type="entry name" value="HIT/MYND zinc finger-like"/>
    <property type="match status" value="1"/>
</dbReference>
<organism evidence="5">
    <name type="scientific">Pithovirus LCPAC404</name>
    <dbReference type="NCBI Taxonomy" id="2506597"/>
    <lineage>
        <taxon>Viruses</taxon>
        <taxon>Pithoviruses</taxon>
    </lineage>
</organism>
<name>A0A481ZC50_9VIRU</name>
<keyword evidence="2" id="KW-0863">Zinc-finger</keyword>
<evidence type="ECO:0000256" key="3">
    <source>
        <dbReference type="ARBA" id="ARBA00022833"/>
    </source>
</evidence>
<keyword evidence="1" id="KW-0479">Metal-binding</keyword>
<protein>
    <submittedName>
        <fullName evidence="5">MYND finger protein</fullName>
    </submittedName>
</protein>
<evidence type="ECO:0000256" key="1">
    <source>
        <dbReference type="ARBA" id="ARBA00022723"/>
    </source>
</evidence>
<sequence>MSHLPIEWEELLKMSLAHSRTDYDCYQRLLNLEDDITELELLRVIYGQHRHKAAVVKSSDVCEMERFKLFVKNVNKDECKAFPLLWVDPNRDVFIVFKIKQNVCDTIVKKNVIKIRTLYYLNGRIRENIYKVKTSHIKGRLRTLANIVVHTEGEEIAEKFFNTGEKYVCGYCGEIGEKMKKCSVCMLVYYCNGKCQKKNWKLHKVVCGK</sequence>
<evidence type="ECO:0000256" key="2">
    <source>
        <dbReference type="ARBA" id="ARBA00022771"/>
    </source>
</evidence>
<dbReference type="Pfam" id="PF01753">
    <property type="entry name" value="zf-MYND"/>
    <property type="match status" value="1"/>
</dbReference>
<evidence type="ECO:0000313" key="5">
    <source>
        <dbReference type="EMBL" id="QBK93494.1"/>
    </source>
</evidence>
<dbReference type="InterPro" id="IPR002893">
    <property type="entry name" value="Znf_MYND"/>
</dbReference>
<evidence type="ECO:0000259" key="4">
    <source>
        <dbReference type="PROSITE" id="PS50865"/>
    </source>
</evidence>
<feature type="domain" description="MYND-type" evidence="4">
    <location>
        <begin position="169"/>
        <end position="207"/>
    </location>
</feature>
<dbReference type="PROSITE" id="PS01360">
    <property type="entry name" value="ZF_MYND_1"/>
    <property type="match status" value="1"/>
</dbReference>
<dbReference type="GO" id="GO:0008270">
    <property type="term" value="F:zinc ion binding"/>
    <property type="evidence" value="ECO:0007669"/>
    <property type="project" value="UniProtKB-KW"/>
</dbReference>
<dbReference type="EMBL" id="MK500597">
    <property type="protein sequence ID" value="QBK93494.1"/>
    <property type="molecule type" value="Genomic_DNA"/>
</dbReference>
<proteinExistence type="predicted"/>
<dbReference type="PROSITE" id="PS50865">
    <property type="entry name" value="ZF_MYND_2"/>
    <property type="match status" value="1"/>
</dbReference>
<gene>
    <name evidence="5" type="ORF">LCPAC404_01980</name>
</gene>
<dbReference type="Gene3D" id="6.10.140.2220">
    <property type="match status" value="1"/>
</dbReference>
<keyword evidence="3" id="KW-0862">Zinc</keyword>